<dbReference type="SUPFAM" id="SSF50182">
    <property type="entry name" value="Sm-like ribonucleoproteins"/>
    <property type="match status" value="1"/>
</dbReference>
<dbReference type="GO" id="GO:0071013">
    <property type="term" value="C:catalytic step 2 spliceosome"/>
    <property type="evidence" value="ECO:0007669"/>
    <property type="project" value="TreeGrafter"/>
</dbReference>
<evidence type="ECO:0000313" key="5">
    <source>
        <dbReference type="RefSeq" id="XP_032344078.1"/>
    </source>
</evidence>
<dbReference type="GO" id="GO:0097526">
    <property type="term" value="C:spliceosomal tri-snRNP complex"/>
    <property type="evidence" value="ECO:0007669"/>
    <property type="project" value="TreeGrafter"/>
</dbReference>
<dbReference type="KEGG" id="cfr:116666089"/>
<evidence type="ECO:0000256" key="1">
    <source>
        <dbReference type="ARBA" id="ARBA00006850"/>
    </source>
</evidence>
<gene>
    <name evidence="5" type="primary">LOC116666089</name>
</gene>
<dbReference type="InterPro" id="IPR047575">
    <property type="entry name" value="Sm"/>
</dbReference>
<evidence type="ECO:0000256" key="2">
    <source>
        <dbReference type="ARBA" id="ARBA00023274"/>
    </source>
</evidence>
<dbReference type="GO" id="GO:0005689">
    <property type="term" value="C:U12-type spliceosomal complex"/>
    <property type="evidence" value="ECO:0007669"/>
    <property type="project" value="TreeGrafter"/>
</dbReference>
<proteinExistence type="inferred from homology"/>
<keyword evidence="2" id="KW-0687">Ribonucleoprotein</keyword>
<dbReference type="GO" id="GO:0003723">
    <property type="term" value="F:RNA binding"/>
    <property type="evidence" value="ECO:0007669"/>
    <property type="project" value="InterPro"/>
</dbReference>
<dbReference type="AlphaFoldDB" id="A0A8B8TQE5"/>
<sequence>MDKILSLKLNGGRHVQGILQGFYYFMNLVIRECVEMATSGQQNSAGMLVIPVDRIIMEEALELVRMTAVFAREAHCFHVSLSTFYYNKNWVVYIVLLNSSARLLSKSKMPFFEHRNINKHRK</sequence>
<dbReference type="Proteomes" id="UP000694856">
    <property type="component" value="Chromosome 9"/>
</dbReference>
<reference evidence="5" key="1">
    <citation type="submission" date="2025-08" db="UniProtKB">
        <authorList>
            <consortium name="RefSeq"/>
        </authorList>
    </citation>
    <scope>IDENTIFICATION</scope>
    <source>
        <tissue evidence="5">Ear skin</tissue>
    </source>
</reference>
<feature type="domain" description="Sm" evidence="3">
    <location>
        <begin position="1"/>
        <end position="64"/>
    </location>
</feature>
<dbReference type="GO" id="GO:0071004">
    <property type="term" value="C:U2-type prespliceosome"/>
    <property type="evidence" value="ECO:0007669"/>
    <property type="project" value="TreeGrafter"/>
</dbReference>
<protein>
    <submittedName>
        <fullName evidence="5">Small nuclear ribonucleoprotein G-like</fullName>
    </submittedName>
</protein>
<dbReference type="GO" id="GO:0043186">
    <property type="term" value="C:P granule"/>
    <property type="evidence" value="ECO:0007669"/>
    <property type="project" value="TreeGrafter"/>
</dbReference>
<dbReference type="GO" id="GO:0005685">
    <property type="term" value="C:U1 snRNP"/>
    <property type="evidence" value="ECO:0007669"/>
    <property type="project" value="TreeGrafter"/>
</dbReference>
<name>A0A8B8TQE5_CAMFR</name>
<evidence type="ECO:0000259" key="3">
    <source>
        <dbReference type="PROSITE" id="PS52002"/>
    </source>
</evidence>
<dbReference type="PANTHER" id="PTHR10553">
    <property type="entry name" value="SMALL NUCLEAR RIBONUCLEOPROTEIN"/>
    <property type="match status" value="1"/>
</dbReference>
<dbReference type="RefSeq" id="XP_032344078.1">
    <property type="nucleotide sequence ID" value="XM_032488187.1"/>
</dbReference>
<dbReference type="InterPro" id="IPR010920">
    <property type="entry name" value="LSM_dom_sf"/>
</dbReference>
<keyword evidence="4" id="KW-1185">Reference proteome</keyword>
<dbReference type="GO" id="GO:0071011">
    <property type="term" value="C:precatalytic spliceosome"/>
    <property type="evidence" value="ECO:0007669"/>
    <property type="project" value="TreeGrafter"/>
</dbReference>
<dbReference type="GO" id="GO:0005682">
    <property type="term" value="C:U5 snRNP"/>
    <property type="evidence" value="ECO:0007669"/>
    <property type="project" value="TreeGrafter"/>
</dbReference>
<dbReference type="PANTHER" id="PTHR10553:SF26">
    <property type="entry name" value="SMALL NUCLEAR RIBONUCLEOPROTEIN G-RELATED"/>
    <property type="match status" value="1"/>
</dbReference>
<accession>A0A8B8TQE5</accession>
<dbReference type="GO" id="GO:0000398">
    <property type="term" value="P:mRNA splicing, via spliceosome"/>
    <property type="evidence" value="ECO:0007669"/>
    <property type="project" value="TreeGrafter"/>
</dbReference>
<dbReference type="GO" id="GO:0005686">
    <property type="term" value="C:U2 snRNP"/>
    <property type="evidence" value="ECO:0007669"/>
    <property type="project" value="TreeGrafter"/>
</dbReference>
<organism evidence="4 5">
    <name type="scientific">Camelus ferus</name>
    <name type="common">Wild bactrian camel</name>
    <name type="synonym">Camelus bactrianus ferus</name>
    <dbReference type="NCBI Taxonomy" id="419612"/>
    <lineage>
        <taxon>Eukaryota</taxon>
        <taxon>Metazoa</taxon>
        <taxon>Chordata</taxon>
        <taxon>Craniata</taxon>
        <taxon>Vertebrata</taxon>
        <taxon>Euteleostomi</taxon>
        <taxon>Mammalia</taxon>
        <taxon>Eutheria</taxon>
        <taxon>Laurasiatheria</taxon>
        <taxon>Artiodactyla</taxon>
        <taxon>Tylopoda</taxon>
        <taxon>Camelidae</taxon>
        <taxon>Camelus</taxon>
    </lineage>
</organism>
<dbReference type="InterPro" id="IPR001163">
    <property type="entry name" value="Sm_dom_euk/arc"/>
</dbReference>
<evidence type="ECO:0000313" key="4">
    <source>
        <dbReference type="Proteomes" id="UP000694856"/>
    </source>
</evidence>
<dbReference type="GO" id="GO:0005687">
    <property type="term" value="C:U4 snRNP"/>
    <property type="evidence" value="ECO:0007669"/>
    <property type="project" value="TreeGrafter"/>
</dbReference>
<dbReference type="PROSITE" id="PS52002">
    <property type="entry name" value="SM"/>
    <property type="match status" value="1"/>
</dbReference>
<comment type="similarity">
    <text evidence="1">Belongs to the snRNP Sm proteins family.</text>
</comment>
<dbReference type="InterPro" id="IPR044641">
    <property type="entry name" value="Lsm7/SmG-like"/>
</dbReference>
<dbReference type="SMART" id="SM00651">
    <property type="entry name" value="Sm"/>
    <property type="match status" value="1"/>
</dbReference>
<dbReference type="Gene3D" id="2.30.30.100">
    <property type="match status" value="1"/>
</dbReference>
<dbReference type="GO" id="GO:0034719">
    <property type="term" value="C:SMN-Sm protein complex"/>
    <property type="evidence" value="ECO:0007669"/>
    <property type="project" value="TreeGrafter"/>
</dbReference>
<dbReference type="Pfam" id="PF01423">
    <property type="entry name" value="LSM"/>
    <property type="match status" value="1"/>
</dbReference>
<dbReference type="GeneID" id="116666089"/>